<feature type="region of interest" description="Disordered" evidence="1">
    <location>
        <begin position="185"/>
        <end position="205"/>
    </location>
</feature>
<protein>
    <submittedName>
        <fullName evidence="2">Uncharacterized protein</fullName>
    </submittedName>
</protein>
<keyword evidence="3" id="KW-1185">Reference proteome</keyword>
<dbReference type="AlphaFoldDB" id="A0A9W4E120"/>
<evidence type="ECO:0000256" key="1">
    <source>
        <dbReference type="SAM" id="MobiDB-lite"/>
    </source>
</evidence>
<gene>
    <name evidence="2" type="ORF">SCOCK_930002</name>
</gene>
<dbReference type="EMBL" id="CAJSLV010000129">
    <property type="protein sequence ID" value="CAG6399489.1"/>
    <property type="molecule type" value="Genomic_DNA"/>
</dbReference>
<accession>A0A9W4E120</accession>
<name>A0A9W4E120_9ACTN</name>
<sequence length="248" mass="27406">MIETRARFGFTAAPGSTDDGRIRRITQHLPPTYAARLFDAQAAGATEQQLQAIAAEGLQEIYFKDRGRRAHDLEVEFTDIDYIELGFWPCRAGRTAVSLPDVQSTLLANLGLNVTSVLMTRCGRESRRCVWGGCRCRCTPERPTEFRRRRPGWHGLRFRRAAWPCGSVTSWVSCSWTKTSPGCTRAGGSQRGRPAGWPSSRSCSSPRVSLTGRPRTRCAGGWTGSTCWVWSCPIQGSITRCSPSSETG</sequence>
<evidence type="ECO:0000313" key="3">
    <source>
        <dbReference type="Proteomes" id="UP001152519"/>
    </source>
</evidence>
<proteinExistence type="predicted"/>
<dbReference type="Proteomes" id="UP001152519">
    <property type="component" value="Unassembled WGS sequence"/>
</dbReference>
<dbReference type="NCBIfam" id="NF047541">
    <property type="entry name" value="telomere_Tpg"/>
    <property type="match status" value="1"/>
</dbReference>
<reference evidence="2" key="1">
    <citation type="submission" date="2021-05" db="EMBL/GenBank/DDBJ databases">
        <authorList>
            <person name="Arsene-Ploetze F."/>
        </authorList>
    </citation>
    <scope>NUCLEOTIDE SEQUENCE</scope>
    <source>
        <strain evidence="2">DSM 42138</strain>
    </source>
</reference>
<comment type="caution">
    <text evidence="2">The sequence shown here is derived from an EMBL/GenBank/DDBJ whole genome shotgun (WGS) entry which is preliminary data.</text>
</comment>
<evidence type="ECO:0000313" key="2">
    <source>
        <dbReference type="EMBL" id="CAG6399489.1"/>
    </source>
</evidence>
<organism evidence="2 3">
    <name type="scientific">Actinacidiphila cocklensis</name>
    <dbReference type="NCBI Taxonomy" id="887465"/>
    <lineage>
        <taxon>Bacteria</taxon>
        <taxon>Bacillati</taxon>
        <taxon>Actinomycetota</taxon>
        <taxon>Actinomycetes</taxon>
        <taxon>Kitasatosporales</taxon>
        <taxon>Streptomycetaceae</taxon>
        <taxon>Actinacidiphila</taxon>
    </lineage>
</organism>
<dbReference type="InterPro" id="IPR058118">
    <property type="entry name" value="Tpg"/>
</dbReference>